<name>A0A8K0DBL9_IGNLU</name>
<dbReference type="Gene3D" id="2.10.80.20">
    <property type="match status" value="1"/>
</dbReference>
<protein>
    <submittedName>
        <fullName evidence="2">Uncharacterized protein</fullName>
    </submittedName>
</protein>
<dbReference type="InterPro" id="IPR021066">
    <property type="entry name" value="FPI1"/>
</dbReference>
<dbReference type="Proteomes" id="UP000801492">
    <property type="component" value="Unassembled WGS sequence"/>
</dbReference>
<dbReference type="OrthoDB" id="6728452at2759"/>
<evidence type="ECO:0000256" key="1">
    <source>
        <dbReference type="SAM" id="SignalP"/>
    </source>
</evidence>
<keyword evidence="3" id="KW-1185">Reference proteome</keyword>
<feature type="chain" id="PRO_5035433205" evidence="1">
    <location>
        <begin position="22"/>
        <end position="101"/>
    </location>
</feature>
<comment type="caution">
    <text evidence="2">The sequence shown here is derived from an EMBL/GenBank/DDBJ whole genome shotgun (WGS) entry which is preliminary data.</text>
</comment>
<organism evidence="2 3">
    <name type="scientific">Ignelater luminosus</name>
    <name type="common">Cucubano</name>
    <name type="synonym">Pyrophorus luminosus</name>
    <dbReference type="NCBI Taxonomy" id="2038154"/>
    <lineage>
        <taxon>Eukaryota</taxon>
        <taxon>Metazoa</taxon>
        <taxon>Ecdysozoa</taxon>
        <taxon>Arthropoda</taxon>
        <taxon>Hexapoda</taxon>
        <taxon>Insecta</taxon>
        <taxon>Pterygota</taxon>
        <taxon>Neoptera</taxon>
        <taxon>Endopterygota</taxon>
        <taxon>Coleoptera</taxon>
        <taxon>Polyphaga</taxon>
        <taxon>Elateriformia</taxon>
        <taxon>Elateroidea</taxon>
        <taxon>Elateridae</taxon>
        <taxon>Agrypninae</taxon>
        <taxon>Pyrophorini</taxon>
        <taxon>Ignelater</taxon>
    </lineage>
</organism>
<evidence type="ECO:0000313" key="2">
    <source>
        <dbReference type="EMBL" id="KAF2903098.1"/>
    </source>
</evidence>
<gene>
    <name evidence="2" type="ORF">ILUMI_03086</name>
</gene>
<keyword evidence="1" id="KW-0732">Signal</keyword>
<sequence>MLQRNKISILLIVLILNLAYAYICPPNYCSTIKCGVIEKCEKNQVLKPGGVCNCCNQCFSILEEGDECTSFVLLGVPPPTRECGEGLLCLEGVCKRIIPLK</sequence>
<proteinExistence type="predicted"/>
<dbReference type="GO" id="GO:0030414">
    <property type="term" value="F:peptidase inhibitor activity"/>
    <property type="evidence" value="ECO:0007669"/>
    <property type="project" value="InterPro"/>
</dbReference>
<accession>A0A8K0DBL9</accession>
<dbReference type="Pfam" id="PF12190">
    <property type="entry name" value="amfpi-1"/>
    <property type="match status" value="1"/>
</dbReference>
<feature type="signal peptide" evidence="1">
    <location>
        <begin position="1"/>
        <end position="21"/>
    </location>
</feature>
<evidence type="ECO:0000313" key="3">
    <source>
        <dbReference type="Proteomes" id="UP000801492"/>
    </source>
</evidence>
<dbReference type="InterPro" id="IPR053741">
    <property type="entry name" value="Ser_Fungal_Prot_Inhib_sf"/>
</dbReference>
<dbReference type="AlphaFoldDB" id="A0A8K0DBL9"/>
<dbReference type="EMBL" id="VTPC01001111">
    <property type="protein sequence ID" value="KAF2903098.1"/>
    <property type="molecule type" value="Genomic_DNA"/>
</dbReference>
<reference evidence="2" key="1">
    <citation type="submission" date="2019-08" db="EMBL/GenBank/DDBJ databases">
        <title>The genome of the North American firefly Photinus pyralis.</title>
        <authorList>
            <consortium name="Photinus pyralis genome working group"/>
            <person name="Fallon T.R."/>
            <person name="Sander Lower S.E."/>
            <person name="Weng J.-K."/>
        </authorList>
    </citation>
    <scope>NUCLEOTIDE SEQUENCE</scope>
    <source>
        <strain evidence="2">TRF0915ILg1</strain>
        <tissue evidence="2">Whole body</tissue>
    </source>
</reference>